<sequence>MKFSEMSVEELKKTPWFHNVEPEQLKSFDDFAAWLEAILHNPCNVWEENGEMFLIEIKQLVAKVNGLKIEIYPDEHPPPHFHVKSPNIDASFNIENCNLLKGEIEGRDKKKIEYWHKHAKPLLIEIWNSTRPTNCSVGAYQGT</sequence>
<keyword evidence="2" id="KW-1185">Reference proteome</keyword>
<name>A0A3S9HFE0_9BURK</name>
<dbReference type="Pfam" id="PF13711">
    <property type="entry name" value="DUF4160"/>
    <property type="match status" value="1"/>
</dbReference>
<reference evidence="1 2" key="1">
    <citation type="journal article" date="2011" name="Int. J. Syst. Evol. Microbiol.">
        <title>Description of Undibacterium oligocarboniphilum sp. nov., isolated from purified water, and Undibacterium pigrum strain CCUG 49012 as the type strain of Undibacterium parvum sp. nov., and emended descriptions of the genus Undibacterium and the species Undibacterium pigrum.</title>
        <authorList>
            <person name="Eder W."/>
            <person name="Wanner G."/>
            <person name="Ludwig W."/>
            <person name="Busse H.J."/>
            <person name="Ziemke-Kageler F."/>
            <person name="Lang E."/>
        </authorList>
    </citation>
    <scope>NUCLEOTIDE SEQUENCE [LARGE SCALE GENOMIC DNA]</scope>
    <source>
        <strain evidence="1 2">DSM 23061</strain>
    </source>
</reference>
<evidence type="ECO:0000313" key="1">
    <source>
        <dbReference type="EMBL" id="AZP10811.1"/>
    </source>
</evidence>
<proteinExistence type="predicted"/>
<protein>
    <submittedName>
        <fullName evidence="1">DUF4160 domain-containing protein</fullName>
    </submittedName>
</protein>
<dbReference type="InterPro" id="IPR025427">
    <property type="entry name" value="DUF4160"/>
</dbReference>
<dbReference type="Proteomes" id="UP000275663">
    <property type="component" value="Chromosome"/>
</dbReference>
<dbReference type="AlphaFoldDB" id="A0A3S9HFE0"/>
<dbReference type="EMBL" id="CP034464">
    <property type="protein sequence ID" value="AZP10811.1"/>
    <property type="molecule type" value="Genomic_DNA"/>
</dbReference>
<accession>A0A3S9HFE0</accession>
<dbReference type="KEGG" id="upv:EJN92_01470"/>
<gene>
    <name evidence="1" type="ORF">EJN92_01470</name>
</gene>
<organism evidence="1 2">
    <name type="scientific">Undibacterium parvum</name>
    <dbReference type="NCBI Taxonomy" id="401471"/>
    <lineage>
        <taxon>Bacteria</taxon>
        <taxon>Pseudomonadati</taxon>
        <taxon>Pseudomonadota</taxon>
        <taxon>Betaproteobacteria</taxon>
        <taxon>Burkholderiales</taxon>
        <taxon>Oxalobacteraceae</taxon>
        <taxon>Undibacterium</taxon>
    </lineage>
</organism>
<dbReference type="RefSeq" id="WP_126126210.1">
    <property type="nucleotide sequence ID" value="NZ_CP034464.1"/>
</dbReference>
<evidence type="ECO:0000313" key="2">
    <source>
        <dbReference type="Proteomes" id="UP000275663"/>
    </source>
</evidence>
<dbReference type="OrthoDB" id="122670at2"/>